<dbReference type="EMBL" id="CAWUPB010001194">
    <property type="protein sequence ID" value="CAK7353222.1"/>
    <property type="molecule type" value="Genomic_DNA"/>
</dbReference>
<keyword evidence="4 6" id="KW-1133">Transmembrane helix</keyword>
<evidence type="ECO:0000256" key="5">
    <source>
        <dbReference type="ARBA" id="ARBA00023136"/>
    </source>
</evidence>
<evidence type="ECO:0000313" key="7">
    <source>
        <dbReference type="EMBL" id="CAK7353222.1"/>
    </source>
</evidence>
<dbReference type="Proteomes" id="UP001314170">
    <property type="component" value="Unassembled WGS sequence"/>
</dbReference>
<protein>
    <submittedName>
        <fullName evidence="7">Uncharacterized protein</fullName>
    </submittedName>
</protein>
<sequence>MTCIVYIQDNLGWMVGFGVPVVVMIFSALSFFLASPFYVKLKPKASWIPGLAQVVMAFFRNRSIKLSTQATVEVRYHTKGSMLLGSSERLTRSSRRSKSIDQGNPNMVSRNVDVCEWKLQSRKDFQTILKPDCTFLQCGYCHFLASVDYLRLSILLDRTKLPKSMSSLASTLYGIGMSAANLVSSSIVSTVRDFTQEEGQGSWVASNINKGHYDYCYWLLACMSFVNFIYYLVCSKSYDPCEEEEESIIADEGFGR</sequence>
<gene>
    <name evidence="7" type="ORF">DCAF_LOCUS24618</name>
</gene>
<feature type="transmembrane region" description="Helical" evidence="6">
    <location>
        <begin position="12"/>
        <end position="34"/>
    </location>
</feature>
<dbReference type="Gene3D" id="1.20.1250.20">
    <property type="entry name" value="MFS general substrate transporter like domains"/>
    <property type="match status" value="2"/>
</dbReference>
<organism evidence="7 8">
    <name type="scientific">Dovyalis caffra</name>
    <dbReference type="NCBI Taxonomy" id="77055"/>
    <lineage>
        <taxon>Eukaryota</taxon>
        <taxon>Viridiplantae</taxon>
        <taxon>Streptophyta</taxon>
        <taxon>Embryophyta</taxon>
        <taxon>Tracheophyta</taxon>
        <taxon>Spermatophyta</taxon>
        <taxon>Magnoliopsida</taxon>
        <taxon>eudicotyledons</taxon>
        <taxon>Gunneridae</taxon>
        <taxon>Pentapetalae</taxon>
        <taxon>rosids</taxon>
        <taxon>fabids</taxon>
        <taxon>Malpighiales</taxon>
        <taxon>Salicaceae</taxon>
        <taxon>Flacourtieae</taxon>
        <taxon>Dovyalis</taxon>
    </lineage>
</organism>
<comment type="subcellular location">
    <subcellularLocation>
        <location evidence="1">Membrane</location>
        <topology evidence="1">Multi-pass membrane protein</topology>
    </subcellularLocation>
</comment>
<dbReference type="GO" id="GO:0016020">
    <property type="term" value="C:membrane"/>
    <property type="evidence" value="ECO:0007669"/>
    <property type="project" value="UniProtKB-SubCell"/>
</dbReference>
<keyword evidence="3 6" id="KW-0812">Transmembrane</keyword>
<evidence type="ECO:0000256" key="3">
    <source>
        <dbReference type="ARBA" id="ARBA00022692"/>
    </source>
</evidence>
<comment type="similarity">
    <text evidence="2">Belongs to the major facilitator superfamily. Proton-dependent oligopeptide transporter (POT/PTR) (TC 2.A.17) family.</text>
</comment>
<dbReference type="AlphaFoldDB" id="A0AAV1SK97"/>
<dbReference type="GO" id="GO:0022857">
    <property type="term" value="F:transmembrane transporter activity"/>
    <property type="evidence" value="ECO:0007669"/>
    <property type="project" value="InterPro"/>
</dbReference>
<dbReference type="PANTHER" id="PTHR11654">
    <property type="entry name" value="OLIGOPEPTIDE TRANSPORTER-RELATED"/>
    <property type="match status" value="1"/>
</dbReference>
<keyword evidence="8" id="KW-1185">Reference proteome</keyword>
<comment type="caution">
    <text evidence="7">The sequence shown here is derived from an EMBL/GenBank/DDBJ whole genome shotgun (WGS) entry which is preliminary data.</text>
</comment>
<evidence type="ECO:0000256" key="4">
    <source>
        <dbReference type="ARBA" id="ARBA00022989"/>
    </source>
</evidence>
<dbReference type="InterPro" id="IPR000109">
    <property type="entry name" value="POT_fam"/>
</dbReference>
<dbReference type="Pfam" id="PF00854">
    <property type="entry name" value="PTR2"/>
    <property type="match status" value="1"/>
</dbReference>
<evidence type="ECO:0000313" key="8">
    <source>
        <dbReference type="Proteomes" id="UP001314170"/>
    </source>
</evidence>
<evidence type="ECO:0000256" key="2">
    <source>
        <dbReference type="ARBA" id="ARBA00005982"/>
    </source>
</evidence>
<proteinExistence type="inferred from homology"/>
<dbReference type="InterPro" id="IPR036259">
    <property type="entry name" value="MFS_trans_sf"/>
</dbReference>
<evidence type="ECO:0000256" key="6">
    <source>
        <dbReference type="SAM" id="Phobius"/>
    </source>
</evidence>
<keyword evidence="5 6" id="KW-0472">Membrane</keyword>
<evidence type="ECO:0000256" key="1">
    <source>
        <dbReference type="ARBA" id="ARBA00004141"/>
    </source>
</evidence>
<name>A0AAV1SK97_9ROSI</name>
<reference evidence="7 8" key="1">
    <citation type="submission" date="2024-01" db="EMBL/GenBank/DDBJ databases">
        <authorList>
            <person name="Waweru B."/>
        </authorList>
    </citation>
    <scope>NUCLEOTIDE SEQUENCE [LARGE SCALE GENOMIC DNA]</scope>
</reference>
<accession>A0AAV1SK97</accession>